<evidence type="ECO:0000259" key="1">
    <source>
        <dbReference type="Pfam" id="PF20981"/>
    </source>
</evidence>
<dbReference type="PANTHER" id="PTHR12689">
    <property type="entry name" value="A1 CISTRON SPLICING FACTOR AAR2-RELATED"/>
    <property type="match status" value="1"/>
</dbReference>
<protein>
    <recommendedName>
        <fullName evidence="1">AAR2 N-terminal domain-containing protein</fullName>
    </recommendedName>
</protein>
<name>A0A642V4G1_9ASCO</name>
<gene>
    <name evidence="2" type="ORF">TRICI_002959</name>
</gene>
<evidence type="ECO:0000313" key="3">
    <source>
        <dbReference type="Proteomes" id="UP000761534"/>
    </source>
</evidence>
<dbReference type="OrthoDB" id="201752at2759"/>
<dbReference type="VEuPathDB" id="FungiDB:TRICI_002959"/>
<dbReference type="Pfam" id="PF20981">
    <property type="entry name" value="AAR2_1st"/>
    <property type="match status" value="1"/>
</dbReference>
<organism evidence="2 3">
    <name type="scientific">Trichomonascus ciferrii</name>
    <dbReference type="NCBI Taxonomy" id="44093"/>
    <lineage>
        <taxon>Eukaryota</taxon>
        <taxon>Fungi</taxon>
        <taxon>Dikarya</taxon>
        <taxon>Ascomycota</taxon>
        <taxon>Saccharomycotina</taxon>
        <taxon>Dipodascomycetes</taxon>
        <taxon>Dipodascales</taxon>
        <taxon>Trichomonascaceae</taxon>
        <taxon>Trichomonascus</taxon>
        <taxon>Trichomonascus ciferrii complex</taxon>
    </lineage>
</organism>
<proteinExistence type="predicted"/>
<accession>A0A642V4G1</accession>
<dbReference type="InterPro" id="IPR033647">
    <property type="entry name" value="Aar2_N"/>
</dbReference>
<dbReference type="GO" id="GO:0000244">
    <property type="term" value="P:spliceosomal tri-snRNP complex assembly"/>
    <property type="evidence" value="ECO:0007669"/>
    <property type="project" value="TreeGrafter"/>
</dbReference>
<dbReference type="Gene3D" id="2.60.34.20">
    <property type="match status" value="1"/>
</dbReference>
<keyword evidence="3" id="KW-1185">Reference proteome</keyword>
<dbReference type="InterPro" id="IPR038516">
    <property type="entry name" value="AAR2_N_sf"/>
</dbReference>
<comment type="caution">
    <text evidence="2">The sequence shown here is derived from an EMBL/GenBank/DDBJ whole genome shotgun (WGS) entry which is preliminary data.</text>
</comment>
<dbReference type="CDD" id="cd13777">
    <property type="entry name" value="Aar2_N"/>
    <property type="match status" value="1"/>
</dbReference>
<sequence length="114" mass="13079">MSVPPLTTVICLNVPEGWLFGIDLQFFQTTPQFHGVKAIPNGIHVVHWGVDQQNVRSGHFFIAEDQKIVILRWNKEKEEMEVGDEIGELDISAIKSSEWKAFPRERQNVYADMV</sequence>
<dbReference type="AlphaFoldDB" id="A0A642V4G1"/>
<dbReference type="InterPro" id="IPR007946">
    <property type="entry name" value="AAR2"/>
</dbReference>
<dbReference type="PANTHER" id="PTHR12689:SF4">
    <property type="entry name" value="PROTEIN AAR2 HOMOLOG"/>
    <property type="match status" value="1"/>
</dbReference>
<evidence type="ECO:0000313" key="2">
    <source>
        <dbReference type="EMBL" id="KAA8914202.1"/>
    </source>
</evidence>
<dbReference type="EMBL" id="SWFS01000205">
    <property type="protein sequence ID" value="KAA8914202.1"/>
    <property type="molecule type" value="Genomic_DNA"/>
</dbReference>
<feature type="domain" description="AAR2 N-terminal" evidence="1">
    <location>
        <begin position="7"/>
        <end position="94"/>
    </location>
</feature>
<reference evidence="2" key="1">
    <citation type="journal article" date="2019" name="G3 (Bethesda)">
        <title>Genome Assemblies of Two Rare Opportunistic Yeast Pathogens: Diutina rugosa (syn. Candida rugosa) and Trichomonascus ciferrii (syn. Candida ciferrii).</title>
        <authorList>
            <person name="Mixao V."/>
            <person name="Saus E."/>
            <person name="Hansen A.P."/>
            <person name="Lass-Florl C."/>
            <person name="Gabaldon T."/>
        </authorList>
    </citation>
    <scope>NUCLEOTIDE SEQUENCE</scope>
    <source>
        <strain evidence="2">CBS 4856</strain>
    </source>
</reference>
<dbReference type="Proteomes" id="UP000761534">
    <property type="component" value="Unassembled WGS sequence"/>
</dbReference>